<feature type="compositionally biased region" description="Pro residues" evidence="1">
    <location>
        <begin position="258"/>
        <end position="270"/>
    </location>
</feature>
<dbReference type="EMBL" id="UXSR01005250">
    <property type="protein sequence ID" value="VDD80296.1"/>
    <property type="molecule type" value="Genomic_DNA"/>
</dbReference>
<organism evidence="2 3">
    <name type="scientific">Mesocestoides corti</name>
    <name type="common">Flatworm</name>
    <dbReference type="NCBI Taxonomy" id="53468"/>
    <lineage>
        <taxon>Eukaryota</taxon>
        <taxon>Metazoa</taxon>
        <taxon>Spiralia</taxon>
        <taxon>Lophotrochozoa</taxon>
        <taxon>Platyhelminthes</taxon>
        <taxon>Cestoda</taxon>
        <taxon>Eucestoda</taxon>
        <taxon>Cyclophyllidea</taxon>
        <taxon>Mesocestoididae</taxon>
        <taxon>Mesocestoides</taxon>
    </lineage>
</organism>
<gene>
    <name evidence="2" type="ORF">MCOS_LOCUS6299</name>
</gene>
<proteinExistence type="predicted"/>
<protein>
    <submittedName>
        <fullName evidence="4">RanBP2-type domain-containing protein</fullName>
    </submittedName>
</protein>
<dbReference type="Proteomes" id="UP000267029">
    <property type="component" value="Unassembled WGS sequence"/>
</dbReference>
<feature type="region of interest" description="Disordered" evidence="1">
    <location>
        <begin position="76"/>
        <end position="101"/>
    </location>
</feature>
<feature type="region of interest" description="Disordered" evidence="1">
    <location>
        <begin position="334"/>
        <end position="370"/>
    </location>
</feature>
<feature type="region of interest" description="Disordered" evidence="1">
    <location>
        <begin position="504"/>
        <end position="524"/>
    </location>
</feature>
<feature type="region of interest" description="Disordered" evidence="1">
    <location>
        <begin position="1107"/>
        <end position="1140"/>
    </location>
</feature>
<reference evidence="2 3" key="1">
    <citation type="submission" date="2018-10" db="EMBL/GenBank/DDBJ databases">
        <authorList>
            <consortium name="Pathogen Informatics"/>
        </authorList>
    </citation>
    <scope>NUCLEOTIDE SEQUENCE [LARGE SCALE GENOMIC DNA]</scope>
</reference>
<feature type="compositionally biased region" description="Basic residues" evidence="1">
    <location>
        <begin position="1129"/>
        <end position="1140"/>
    </location>
</feature>
<evidence type="ECO:0000313" key="2">
    <source>
        <dbReference type="EMBL" id="VDD80296.1"/>
    </source>
</evidence>
<feature type="compositionally biased region" description="Polar residues" evidence="1">
    <location>
        <begin position="352"/>
        <end position="370"/>
    </location>
</feature>
<evidence type="ECO:0000313" key="3">
    <source>
        <dbReference type="Proteomes" id="UP000267029"/>
    </source>
</evidence>
<keyword evidence="3" id="KW-1185">Reference proteome</keyword>
<accession>A0A0R3UGF1</accession>
<feature type="region of interest" description="Disordered" evidence="1">
    <location>
        <begin position="407"/>
        <end position="439"/>
    </location>
</feature>
<feature type="region of interest" description="Disordered" evidence="1">
    <location>
        <begin position="1"/>
        <end position="30"/>
    </location>
</feature>
<reference evidence="4" key="2">
    <citation type="submission" date="2019-11" db="UniProtKB">
        <authorList>
            <consortium name="WormBaseParasite"/>
        </authorList>
    </citation>
    <scope>IDENTIFICATION</scope>
</reference>
<name>A0A0R3UGF1_MESCO</name>
<dbReference type="WBParaSite" id="MCU_001703-RA">
    <property type="protein sequence ID" value="MCU_001703-RA"/>
    <property type="gene ID" value="MCU_001703"/>
</dbReference>
<feature type="region of interest" description="Disordered" evidence="1">
    <location>
        <begin position="122"/>
        <end position="194"/>
    </location>
</feature>
<sequence>MHQFSRSETSTPGSKNDSISGRSPNNGYDGIGNSPFYFSRLFSSPISRPTVPASPISPQVSLRRGVAMRQDLPPSLLNFQSPIRRQFKPHQPGPSRPRHPVEFLAHSSTSMMERALWILESKRKKRSGDSETDDSQEANHDQIKRHKRSDQNDCEPVSPKPEATPQQEEAVRPTLKPVTTSTRPSSAKLPDHVSRLSSATLEALAFGGKRPRTEDHREVAASISSLDDYFSSPMPPAAKRRDTRDCETQTTVDRTTSPSPPPPRPTPKQPPRVLKTSSVSRFIAGLEARARANALIRRTTAPALVLAQSNSLESRHANIRRLFSDLAEKASSLMEEPASTPTTGTKIVPGATSPSQSITTPAASSPVSLPFTSTSTISLPKISESAPLSSAPSILPSTIATVTTSISSTPSFTSSEEKLPKSGPKPVTTSDSLSFVAEKPKKSTESSAAVVVTTMSTSVEPKFVFSLEKKSTSEQTSSGSGFSATTTSFSSPFLFGKPVATPSVTASTSNLTPPVVSSSTPKQSVSGNAVSSLSTTGGFVFSSTNTPTASTQSSISVVQTTAAPAFTFSLMKTASSETAKTEGTVTTAAPSLAVASTTTPIFNFTASSKSESNALGATTTSVTTPSAAFNFSASTSSVNSSAPPLAFQVMNKPTVTTTPSFNFSSTSQPSSSTNLTGFDVAKTATSSGSLFTTTKPAMSGFNFSATATTTTAQTGFTFPSTTTAAAPSSMFNFSLKPSAAVTTVSSSLNAPVTTSTPSLGFPATTSAIQAAKTSSIFGSPAVTTTNATTTFNFSAKPSSTTATTTAPLFNFTTTVTTASPSLFNFPSSSTASTTSSIGVNPSFSFPAASSNAVTNGVGSAFTTSASQFTIPKTSAPSLFKDSGSVFAAAVTTVGATASPFVFQNTSSTTGVKNGGPFAFQSPASSTAAPVSTSSGTLFNFPASTASGGFNFSATLTTTTGSSAPFAPKPASTVGSAFQFGATAASTTTASSSGFAFGLTSAKSSPSLFSVDHAKRSASSTFSTDSTGPGMAKISGQSTPGTFGSTSTSTPFGGAPAAGNQPFAFGAASGATDAAAGSGGFNFGNAATSFASNGAFNFGQTALPFSQGSTPNPFNVASPSTPNAAASFQQRRRQMRLTKRR</sequence>
<dbReference type="STRING" id="53468.A0A0R3UGF1"/>
<evidence type="ECO:0000256" key="1">
    <source>
        <dbReference type="SAM" id="MobiDB-lite"/>
    </source>
</evidence>
<feature type="compositionally biased region" description="Polar residues" evidence="1">
    <location>
        <begin position="1"/>
        <end position="26"/>
    </location>
</feature>
<feature type="region of interest" description="Disordered" evidence="1">
    <location>
        <begin position="224"/>
        <end position="274"/>
    </location>
</feature>
<feature type="region of interest" description="Disordered" evidence="1">
    <location>
        <begin position="1018"/>
        <end position="1054"/>
    </location>
</feature>
<evidence type="ECO:0000313" key="4">
    <source>
        <dbReference type="WBParaSite" id="MCU_001703-RA"/>
    </source>
</evidence>
<dbReference type="AlphaFoldDB" id="A0A0R3UGF1"/>
<dbReference type="OrthoDB" id="6281235at2759"/>
<feature type="compositionally biased region" description="Low complexity" evidence="1">
    <location>
        <begin position="1034"/>
        <end position="1053"/>
    </location>
</feature>
<feature type="compositionally biased region" description="Polar residues" evidence="1">
    <location>
        <begin position="1107"/>
        <end position="1127"/>
    </location>
</feature>